<gene>
    <name evidence="2" type="ORF">VPK24_14380</name>
</gene>
<comment type="caution">
    <text evidence="2">The sequence shown here is derived from an EMBL/GenBank/DDBJ whole genome shotgun (WGS) entry which is preliminary data.</text>
</comment>
<feature type="domain" description="CYTH" evidence="1">
    <location>
        <begin position="2"/>
        <end position="149"/>
    </location>
</feature>
<evidence type="ECO:0000259" key="1">
    <source>
        <dbReference type="PROSITE" id="PS51707"/>
    </source>
</evidence>
<organism evidence="2 3">
    <name type="scientific">Limnothrix redekei LRLZ20PSL1</name>
    <dbReference type="NCBI Taxonomy" id="3112953"/>
    <lineage>
        <taxon>Bacteria</taxon>
        <taxon>Bacillati</taxon>
        <taxon>Cyanobacteriota</taxon>
        <taxon>Cyanophyceae</taxon>
        <taxon>Pseudanabaenales</taxon>
        <taxon>Pseudanabaenaceae</taxon>
        <taxon>Limnothrix</taxon>
    </lineage>
</organism>
<sequence>MAIEIERKFLVRSNRWRDLVQPGKRYQQGYLWSDPVRTVRVRIAGDRAFLTIKGQTDGLARSEYEYEIPVIDATEMLATLCVSPPIDKVRYRLPCAEGCWEIDEFFGSNAGLIVAEIELDRPDQPVQLPDWIGEEVSHDPRYRNSALADRPFSTW</sequence>
<dbReference type="PANTHER" id="PTHR40114">
    <property type="entry name" value="SLR0698 PROTEIN"/>
    <property type="match status" value="1"/>
</dbReference>
<dbReference type="PANTHER" id="PTHR40114:SF1">
    <property type="entry name" value="SLR0698 PROTEIN"/>
    <property type="match status" value="1"/>
</dbReference>
<dbReference type="SMART" id="SM01118">
    <property type="entry name" value="CYTH"/>
    <property type="match status" value="1"/>
</dbReference>
<dbReference type="EMBL" id="JAZAQF010000082">
    <property type="protein sequence ID" value="MFG3818830.1"/>
    <property type="molecule type" value="Genomic_DNA"/>
</dbReference>
<dbReference type="Pfam" id="PF01928">
    <property type="entry name" value="CYTH"/>
    <property type="match status" value="1"/>
</dbReference>
<evidence type="ECO:0000313" key="2">
    <source>
        <dbReference type="EMBL" id="MFG3818830.1"/>
    </source>
</evidence>
<dbReference type="PIRSF" id="PIRSF016487">
    <property type="entry name" value="CYTH_UCP016487"/>
    <property type="match status" value="1"/>
</dbReference>
<dbReference type="PROSITE" id="PS51707">
    <property type="entry name" value="CYTH"/>
    <property type="match status" value="1"/>
</dbReference>
<dbReference type="InterPro" id="IPR012042">
    <property type="entry name" value="NeuTTM/CthTTM-like"/>
</dbReference>
<evidence type="ECO:0000313" key="3">
    <source>
        <dbReference type="Proteomes" id="UP001604335"/>
    </source>
</evidence>
<dbReference type="Gene3D" id="2.40.320.10">
    <property type="entry name" value="Hypothetical Protein Pfu-838710-001"/>
    <property type="match status" value="1"/>
</dbReference>
<proteinExistence type="predicted"/>
<dbReference type="InterPro" id="IPR033469">
    <property type="entry name" value="CYTH-like_dom_sf"/>
</dbReference>
<dbReference type="InterPro" id="IPR023577">
    <property type="entry name" value="CYTH_domain"/>
</dbReference>
<keyword evidence="3" id="KW-1185">Reference proteome</keyword>
<dbReference type="SUPFAM" id="SSF55154">
    <property type="entry name" value="CYTH-like phosphatases"/>
    <property type="match status" value="1"/>
</dbReference>
<dbReference type="CDD" id="cd07891">
    <property type="entry name" value="CYTH-like_CthTTM-like_1"/>
    <property type="match status" value="1"/>
</dbReference>
<protein>
    <submittedName>
        <fullName evidence="2">CYTH domain-containing protein</fullName>
    </submittedName>
</protein>
<accession>A0ABW7CCK0</accession>
<dbReference type="Proteomes" id="UP001604335">
    <property type="component" value="Unassembled WGS sequence"/>
</dbReference>
<reference evidence="3" key="1">
    <citation type="journal article" date="2024" name="Algal Res.">
        <title>Biochemical, toxicological and genomic investigation of a high-biomass producing Limnothrix strain isolated from Italian shallow drinking water reservoir.</title>
        <authorList>
            <person name="Simonazzi M."/>
            <person name="Shishido T.K."/>
            <person name="Delbaje E."/>
            <person name="Wahlsten M."/>
            <person name="Fewer D.P."/>
            <person name="Sivonen K."/>
            <person name="Pezzolesi L."/>
            <person name="Pistocchi R."/>
        </authorList>
    </citation>
    <scope>NUCLEOTIDE SEQUENCE [LARGE SCALE GENOMIC DNA]</scope>
    <source>
        <strain evidence="3">LRLZ20PSL1</strain>
    </source>
</reference>
<dbReference type="RefSeq" id="WP_393014395.1">
    <property type="nucleotide sequence ID" value="NZ_JAZAQF010000082.1"/>
</dbReference>
<name>A0ABW7CCK0_9CYAN</name>